<dbReference type="GO" id="GO:0042286">
    <property type="term" value="F:glutamate-1-semialdehyde 2,1-aminomutase activity"/>
    <property type="evidence" value="ECO:0007669"/>
    <property type="project" value="UniProtKB-EC"/>
</dbReference>
<dbReference type="InterPro" id="IPR004639">
    <property type="entry name" value="4pyrrol_synth_GluAld_NH2Trfase"/>
</dbReference>
<dbReference type="InterPro" id="IPR049704">
    <property type="entry name" value="Aminotrans_3_PPA_site"/>
</dbReference>
<evidence type="ECO:0000256" key="4">
    <source>
        <dbReference type="RuleBase" id="RU003560"/>
    </source>
</evidence>
<evidence type="ECO:0000256" key="3">
    <source>
        <dbReference type="HAMAP-Rule" id="MF_00375"/>
    </source>
</evidence>
<reference evidence="5 6" key="1">
    <citation type="submission" date="2021-06" db="EMBL/GenBank/DDBJ databases">
        <authorList>
            <person name="Sun Q."/>
            <person name="Li D."/>
        </authorList>
    </citation>
    <scope>NUCLEOTIDE SEQUENCE [LARGE SCALE GENOMIC DNA]</scope>
    <source>
        <strain evidence="5 6">MSJd-7</strain>
    </source>
</reference>
<comment type="catalytic activity">
    <reaction evidence="1 3">
        <text>(S)-4-amino-5-oxopentanoate = 5-aminolevulinate</text>
        <dbReference type="Rhea" id="RHEA:14265"/>
        <dbReference type="ChEBI" id="CHEBI:57501"/>
        <dbReference type="ChEBI" id="CHEBI:356416"/>
        <dbReference type="EC" id="5.4.3.8"/>
    </reaction>
</comment>
<dbReference type="NCBIfam" id="TIGR00713">
    <property type="entry name" value="hemL"/>
    <property type="match status" value="1"/>
</dbReference>
<dbReference type="PANTHER" id="PTHR43713">
    <property type="entry name" value="GLUTAMATE-1-SEMIALDEHYDE 2,1-AMINOMUTASE"/>
    <property type="match status" value="1"/>
</dbReference>
<comment type="subunit">
    <text evidence="3">Homodimer.</text>
</comment>
<proteinExistence type="inferred from homology"/>
<dbReference type="HAMAP" id="MF_00375">
    <property type="entry name" value="HemL_aminotrans_3"/>
    <property type="match status" value="1"/>
</dbReference>
<organism evidence="5 6">
    <name type="scientific">Butyricicoccus intestinisimiae</name>
    <dbReference type="NCBI Taxonomy" id="2841509"/>
    <lineage>
        <taxon>Bacteria</taxon>
        <taxon>Bacillati</taxon>
        <taxon>Bacillota</taxon>
        <taxon>Clostridia</taxon>
        <taxon>Eubacteriales</taxon>
        <taxon>Butyricicoccaceae</taxon>
        <taxon>Butyricicoccus</taxon>
    </lineage>
</organism>
<name>A0ABS6EQF3_9FIRM</name>
<keyword evidence="3 5" id="KW-0413">Isomerase</keyword>
<dbReference type="CDD" id="cd00610">
    <property type="entry name" value="OAT_like"/>
    <property type="match status" value="1"/>
</dbReference>
<dbReference type="InterPro" id="IPR005814">
    <property type="entry name" value="Aminotrans_3"/>
</dbReference>
<gene>
    <name evidence="3 5" type="primary">hemL</name>
    <name evidence="5" type="ORF">KQI75_03660</name>
</gene>
<comment type="similarity">
    <text evidence="3">Belongs to the class-III pyridoxal-phosphate-dependent aminotransferase family. HemL subfamily.</text>
</comment>
<accession>A0ABS6EQF3</accession>
<comment type="cofactor">
    <cofactor evidence="2 3">
        <name>pyridoxal 5'-phosphate</name>
        <dbReference type="ChEBI" id="CHEBI:597326"/>
    </cofactor>
</comment>
<dbReference type="PROSITE" id="PS00600">
    <property type="entry name" value="AA_TRANSFER_CLASS_3"/>
    <property type="match status" value="1"/>
</dbReference>
<feature type="modified residue" description="N6-(pyridoxal phosphate)lysine" evidence="3">
    <location>
        <position position="265"/>
    </location>
</feature>
<dbReference type="RefSeq" id="WP_216469389.1">
    <property type="nucleotide sequence ID" value="NZ_JAHLQI010000002.1"/>
</dbReference>
<comment type="subcellular location">
    <subcellularLocation>
        <location evidence="3">Cytoplasm</location>
    </subcellularLocation>
</comment>
<evidence type="ECO:0000256" key="1">
    <source>
        <dbReference type="ARBA" id="ARBA00001579"/>
    </source>
</evidence>
<keyword evidence="3" id="KW-0963">Cytoplasm</keyword>
<protein>
    <recommendedName>
        <fullName evidence="3">Glutamate-1-semialdehyde 2,1-aminomutase</fullName>
        <shortName evidence="3">GSA</shortName>
        <ecNumber evidence="3">5.4.3.8</ecNumber>
    </recommendedName>
    <alternativeName>
        <fullName evidence="3">Glutamate-1-semialdehyde aminotransferase</fullName>
        <shortName evidence="3">GSA-AT</shortName>
    </alternativeName>
</protein>
<evidence type="ECO:0000313" key="6">
    <source>
        <dbReference type="Proteomes" id="UP000783588"/>
    </source>
</evidence>
<dbReference type="PANTHER" id="PTHR43713:SF3">
    <property type="entry name" value="GLUTAMATE-1-SEMIALDEHYDE 2,1-AMINOMUTASE 1, CHLOROPLASTIC-RELATED"/>
    <property type="match status" value="1"/>
</dbReference>
<dbReference type="NCBIfam" id="NF000818">
    <property type="entry name" value="PRK00062.1"/>
    <property type="match status" value="1"/>
</dbReference>
<dbReference type="EMBL" id="JAHLQI010000002">
    <property type="protein sequence ID" value="MBU5489733.1"/>
    <property type="molecule type" value="Genomic_DNA"/>
</dbReference>
<keyword evidence="3" id="KW-0627">Porphyrin biosynthesis</keyword>
<dbReference type="EC" id="5.4.3.8" evidence="3"/>
<comment type="caution">
    <text evidence="5">The sequence shown here is derived from an EMBL/GenBank/DDBJ whole genome shotgun (WGS) entry which is preliminary data.</text>
</comment>
<keyword evidence="6" id="KW-1185">Reference proteome</keyword>
<dbReference type="Proteomes" id="UP000783588">
    <property type="component" value="Unassembled WGS sequence"/>
</dbReference>
<evidence type="ECO:0000313" key="5">
    <source>
        <dbReference type="EMBL" id="MBU5489733.1"/>
    </source>
</evidence>
<dbReference type="Pfam" id="PF00202">
    <property type="entry name" value="Aminotran_3"/>
    <property type="match status" value="1"/>
</dbReference>
<evidence type="ECO:0000256" key="2">
    <source>
        <dbReference type="ARBA" id="ARBA00001933"/>
    </source>
</evidence>
<sequence length="429" mass="45479">MDTSEKLFEQAQKVMPGGVNSPVRAYRAVGMTPRFIQSAKGAYITDVDGVQYIDYVGSWGPMILGHANPQVLRAVEQTMKNGLSFGAPTERETDLANLVVSMVPNIEMVRMVNSGTEAVMSAVRVARGATGKDKIIKFEGCYHGHSDAMLVKAGSGALTGGRPDSAGVPAAVAGDTLTATYNDLDSVERLLQANKGQVAAVIVEPVAANMGVVPPAQGFLEGLRALCDEYHALLIFDEVITGFRLARGGAQEYFGVKADLVTFGKIIGGGMPVGAFAGSRELMEQVAPTGPIYQAGTLSGNPVAMAAGITQLTYLNDHPEVYTKIEANTTWLADQLRALEDKYHAGTTVNQIGSLLSVFFTEQPVTNFAGAKSSDVARYAEYFRHMLAQKIYLAPAQFEAMFVGNAHTQADLDATAAAAEKTLAAMANA</sequence>
<keyword evidence="3 4" id="KW-0663">Pyridoxal phosphate</keyword>